<dbReference type="InterPro" id="IPR003718">
    <property type="entry name" value="OsmC/Ohr_fam"/>
</dbReference>
<dbReference type="KEGG" id="tvd:SG34_033775"/>
<proteinExistence type="predicted"/>
<dbReference type="AlphaFoldDB" id="A0AAF0CD49"/>
<dbReference type="EMBL" id="CP059734">
    <property type="protein sequence ID" value="WDE08863.1"/>
    <property type="molecule type" value="Genomic_DNA"/>
</dbReference>
<sequence length="179" mass="19551">MLNNIDLNHLKQTAEAINNDPDKGFVSFAVNTRWAGQCRTQSRPKEMVIDGEVIPRNFLIESDEPEALLGKDTAANPQELLLSALNACMSVGYVTGAAMKGITLTKLEITAKGTLDLRGFLGLDANVKAGYDSLEYEVTIEGDGSKAQFEEIHQNVLKTSPNRFNIAMPVRLEGKLTVL</sequence>
<evidence type="ECO:0000313" key="2">
    <source>
        <dbReference type="Proteomes" id="UP000032352"/>
    </source>
</evidence>
<gene>
    <name evidence="1" type="ORF">SG34_033775</name>
</gene>
<dbReference type="InterPro" id="IPR036102">
    <property type="entry name" value="OsmC/Ohrsf"/>
</dbReference>
<dbReference type="SUPFAM" id="SSF82784">
    <property type="entry name" value="OsmC-like"/>
    <property type="match status" value="1"/>
</dbReference>
<dbReference type="InterPro" id="IPR015946">
    <property type="entry name" value="KH_dom-like_a/b"/>
</dbReference>
<dbReference type="Proteomes" id="UP000032352">
    <property type="component" value="Chromosome pTvir"/>
</dbReference>
<reference evidence="1 2" key="2">
    <citation type="journal article" date="2022" name="Mar. Drugs">
        <title>Bioassay-Guided Fractionation Leads to the Detection of Cholic Acid Generated by the Rare Thalassomonas sp.</title>
        <authorList>
            <person name="Pheiffer F."/>
            <person name="Schneider Y.K."/>
            <person name="Hansen E.H."/>
            <person name="Andersen J.H."/>
            <person name="Isaksson J."/>
            <person name="Busche T."/>
            <person name="R C."/>
            <person name="Kalinowski J."/>
            <person name="Zyl L.V."/>
            <person name="Trindade M."/>
        </authorList>
    </citation>
    <scope>NUCLEOTIDE SEQUENCE [LARGE SCALE GENOMIC DNA]</scope>
    <source>
        <strain evidence="1 2">XOM25</strain>
    </source>
</reference>
<evidence type="ECO:0000313" key="1">
    <source>
        <dbReference type="EMBL" id="WDE08863.1"/>
    </source>
</evidence>
<organism evidence="1 2">
    <name type="scientific">Thalassomonas viridans</name>
    <dbReference type="NCBI Taxonomy" id="137584"/>
    <lineage>
        <taxon>Bacteria</taxon>
        <taxon>Pseudomonadati</taxon>
        <taxon>Pseudomonadota</taxon>
        <taxon>Gammaproteobacteria</taxon>
        <taxon>Alteromonadales</taxon>
        <taxon>Colwelliaceae</taxon>
        <taxon>Thalassomonas</taxon>
    </lineage>
</organism>
<dbReference type="PANTHER" id="PTHR35368">
    <property type="entry name" value="HYDROPEROXIDE REDUCTASE"/>
    <property type="match status" value="1"/>
</dbReference>
<keyword evidence="2" id="KW-1185">Reference proteome</keyword>
<dbReference type="Gene3D" id="3.30.300.20">
    <property type="match status" value="1"/>
</dbReference>
<reference evidence="1 2" key="1">
    <citation type="journal article" date="2015" name="Genome Announc.">
        <title>Draft Genome Sequences of Marine Isolates of Thalassomonas viridans and Thalassomonas actiniarum.</title>
        <authorList>
            <person name="Olonade I."/>
            <person name="van Zyl L.J."/>
            <person name="Trindade M."/>
        </authorList>
    </citation>
    <scope>NUCLEOTIDE SEQUENCE [LARGE SCALE GENOMIC DNA]</scope>
    <source>
        <strain evidence="1 2">XOM25</strain>
    </source>
</reference>
<accession>A0AAF0CD49</accession>
<dbReference type="PANTHER" id="PTHR35368:SF1">
    <property type="entry name" value="HYDROPEROXIDE REDUCTASE"/>
    <property type="match status" value="1"/>
</dbReference>
<dbReference type="RefSeq" id="WP_053047493.1">
    <property type="nucleotide sequence ID" value="NZ_CP059734.1"/>
</dbReference>
<name>A0AAF0CD49_9GAMM</name>
<protein>
    <submittedName>
        <fullName evidence="1">OsmC family protein</fullName>
    </submittedName>
</protein>
<dbReference type="Pfam" id="PF02566">
    <property type="entry name" value="OsmC"/>
    <property type="match status" value="1"/>
</dbReference>
<dbReference type="InterPro" id="IPR052924">
    <property type="entry name" value="OsmC/Ohr_hydroprdx_reductase"/>
</dbReference>